<dbReference type="GO" id="GO:0004659">
    <property type="term" value="F:prenyltransferase activity"/>
    <property type="evidence" value="ECO:0007669"/>
    <property type="project" value="TreeGrafter"/>
</dbReference>
<dbReference type="PANTHER" id="PTHR12001">
    <property type="entry name" value="GERANYLGERANYL PYROPHOSPHATE SYNTHASE"/>
    <property type="match status" value="1"/>
</dbReference>
<dbReference type="PANTHER" id="PTHR12001:SF55">
    <property type="entry name" value="ALL TRANS-POLYPRENYL-DIPHOSPHATE SYNTHASE PDSS2"/>
    <property type="match status" value="1"/>
</dbReference>
<dbReference type="GO" id="GO:0006744">
    <property type="term" value="P:ubiquinone biosynthetic process"/>
    <property type="evidence" value="ECO:0007669"/>
    <property type="project" value="TreeGrafter"/>
</dbReference>
<dbReference type="Gene3D" id="1.10.600.10">
    <property type="entry name" value="Farnesyl Diphosphate Synthase"/>
    <property type="match status" value="1"/>
</dbReference>
<dbReference type="Proteomes" id="UP001497525">
    <property type="component" value="Unassembled WGS sequence"/>
</dbReference>
<gene>
    <name evidence="1" type="ORF">CDAUBV1_LOCUS5065</name>
</gene>
<sequence>MTSSWINLINRAEKLLGGPAPFINLSSLLTSEAGFLAARARRLAASTNHPLFAAVQSCLRGQSFKSVFPLSKTNAHDKTASQRPSGGLIILLIGQSYSGVQAGSTKLCSEHRKLAELFETVHTAIAIHKSIVNPVFTKNEEPPVSTTDGGEVVSEVEREAWAKDIEVGNKLATLAGDVLLASVSTTLASFYSPKVVDVVSESIGNMIEAEFLPIALQFVHRDTQFNTSRTGSASDVAPAWLDYVSLSRGSLLGGCCQSAVLLSERYLAESGEKPKLNPSLEPSAPSLLARRLGHDWACLLRLVEEKEFVNRAWLRGDRSDATSSVFKTAKNSRAPSRLEINFHECGLPELTFADAFLEQQLNGEVREYGPNSTHATVFDNAADVLHGYDQIGSKLADDLHNSVRDFSASSRRSISSGQTAPIAMELLVEMAEQLISDTLEYRTT</sequence>
<dbReference type="AlphaFoldDB" id="A0AAV2T7U2"/>
<dbReference type="EMBL" id="CAXLJL010000123">
    <property type="protein sequence ID" value="CAL5132221.1"/>
    <property type="molecule type" value="Genomic_DNA"/>
</dbReference>
<dbReference type="GO" id="GO:0005739">
    <property type="term" value="C:mitochondrion"/>
    <property type="evidence" value="ECO:0007669"/>
    <property type="project" value="TreeGrafter"/>
</dbReference>
<proteinExistence type="predicted"/>
<dbReference type="CDD" id="cd00385">
    <property type="entry name" value="Isoprenoid_Biosyn_C1"/>
    <property type="match status" value="1"/>
</dbReference>
<dbReference type="GO" id="GO:0008299">
    <property type="term" value="P:isoprenoid biosynthetic process"/>
    <property type="evidence" value="ECO:0007669"/>
    <property type="project" value="TreeGrafter"/>
</dbReference>
<evidence type="ECO:0000313" key="1">
    <source>
        <dbReference type="EMBL" id="CAL5132221.1"/>
    </source>
</evidence>
<reference evidence="1" key="1">
    <citation type="submission" date="2024-06" db="EMBL/GenBank/DDBJ databases">
        <authorList>
            <person name="Liu X."/>
            <person name="Lenzi L."/>
            <person name="Haldenby T S."/>
            <person name="Uol C."/>
        </authorList>
    </citation>
    <scope>NUCLEOTIDE SEQUENCE</scope>
</reference>
<name>A0AAV2T7U2_CALDB</name>
<organism evidence="1 2">
    <name type="scientific">Calicophoron daubneyi</name>
    <name type="common">Rumen fluke</name>
    <name type="synonym">Paramphistomum daubneyi</name>
    <dbReference type="NCBI Taxonomy" id="300641"/>
    <lineage>
        <taxon>Eukaryota</taxon>
        <taxon>Metazoa</taxon>
        <taxon>Spiralia</taxon>
        <taxon>Lophotrochozoa</taxon>
        <taxon>Platyhelminthes</taxon>
        <taxon>Trematoda</taxon>
        <taxon>Digenea</taxon>
        <taxon>Plagiorchiida</taxon>
        <taxon>Pronocephalata</taxon>
        <taxon>Paramphistomoidea</taxon>
        <taxon>Paramphistomidae</taxon>
        <taxon>Calicophoron</taxon>
    </lineage>
</organism>
<protein>
    <recommendedName>
        <fullName evidence="3">Decaprenyl-diphosphate synthase subunit 2</fullName>
    </recommendedName>
</protein>
<evidence type="ECO:0008006" key="3">
    <source>
        <dbReference type="Google" id="ProtNLM"/>
    </source>
</evidence>
<evidence type="ECO:0000313" key="2">
    <source>
        <dbReference type="Proteomes" id="UP001497525"/>
    </source>
</evidence>
<dbReference type="GO" id="GO:1990234">
    <property type="term" value="C:transferase complex"/>
    <property type="evidence" value="ECO:0007669"/>
    <property type="project" value="TreeGrafter"/>
</dbReference>
<accession>A0AAV2T7U2</accession>
<dbReference type="SUPFAM" id="SSF48576">
    <property type="entry name" value="Terpenoid synthases"/>
    <property type="match status" value="1"/>
</dbReference>
<comment type="caution">
    <text evidence="1">The sequence shown here is derived from an EMBL/GenBank/DDBJ whole genome shotgun (WGS) entry which is preliminary data.</text>
</comment>
<dbReference type="InterPro" id="IPR008949">
    <property type="entry name" value="Isoprenoid_synthase_dom_sf"/>
</dbReference>